<keyword evidence="1" id="KW-0175">Coiled coil</keyword>
<reference evidence="2 3" key="1">
    <citation type="submission" date="2020-06" db="EMBL/GenBank/DDBJ databases">
        <authorList>
            <person name="Li R."/>
            <person name="Bekaert M."/>
        </authorList>
    </citation>
    <scope>NUCLEOTIDE SEQUENCE [LARGE SCALE GENOMIC DNA]</scope>
    <source>
        <strain evidence="3">wild</strain>
    </source>
</reference>
<evidence type="ECO:0000256" key="1">
    <source>
        <dbReference type="SAM" id="Coils"/>
    </source>
</evidence>
<evidence type="ECO:0000313" key="2">
    <source>
        <dbReference type="EMBL" id="CAC5380435.1"/>
    </source>
</evidence>
<proteinExistence type="predicted"/>
<name>A0A6J8B982_MYTCO</name>
<keyword evidence="3" id="KW-1185">Reference proteome</keyword>
<protein>
    <submittedName>
        <fullName evidence="2">Uncharacterized protein</fullName>
    </submittedName>
</protein>
<organism evidence="2 3">
    <name type="scientific">Mytilus coruscus</name>
    <name type="common">Sea mussel</name>
    <dbReference type="NCBI Taxonomy" id="42192"/>
    <lineage>
        <taxon>Eukaryota</taxon>
        <taxon>Metazoa</taxon>
        <taxon>Spiralia</taxon>
        <taxon>Lophotrochozoa</taxon>
        <taxon>Mollusca</taxon>
        <taxon>Bivalvia</taxon>
        <taxon>Autobranchia</taxon>
        <taxon>Pteriomorphia</taxon>
        <taxon>Mytilida</taxon>
        <taxon>Mytiloidea</taxon>
        <taxon>Mytilidae</taxon>
        <taxon>Mytilinae</taxon>
        <taxon>Mytilus</taxon>
    </lineage>
</organism>
<gene>
    <name evidence="2" type="ORF">MCOR_16391</name>
</gene>
<evidence type="ECO:0000313" key="3">
    <source>
        <dbReference type="Proteomes" id="UP000507470"/>
    </source>
</evidence>
<feature type="coiled-coil region" evidence="1">
    <location>
        <begin position="120"/>
        <end position="154"/>
    </location>
</feature>
<accession>A0A6J8B982</accession>
<dbReference type="Proteomes" id="UP000507470">
    <property type="component" value="Unassembled WGS sequence"/>
</dbReference>
<dbReference type="EMBL" id="CACVKT020002886">
    <property type="protein sequence ID" value="CAC5380435.1"/>
    <property type="molecule type" value="Genomic_DNA"/>
</dbReference>
<dbReference type="AlphaFoldDB" id="A0A6J8B982"/>
<sequence>MSHRPDNYMENIQTHFTTALEKICTLQSKLFDAKLKAVEETYTKLLENNNKNFNQLLLTVTKSLKTQPVTDKINGLISPLEKENITLKSSVQELRNDFVLSTECWKSKMETQTTQMELQKQTYEKSFKDLQTAIDTLEIQIQGKDDKINDIKRSLDNTT</sequence>